<keyword evidence="2" id="KW-1133">Transmembrane helix</keyword>
<gene>
    <name evidence="3" type="ORF">GCM10009655_23900</name>
</gene>
<keyword evidence="2" id="KW-0812">Transmembrane</keyword>
<dbReference type="RefSeq" id="WP_343926150.1">
    <property type="nucleotide sequence ID" value="NZ_BAAAKW010000056.1"/>
</dbReference>
<evidence type="ECO:0000256" key="2">
    <source>
        <dbReference type="SAM" id="Phobius"/>
    </source>
</evidence>
<name>A0ABN1VW08_9MICO</name>
<feature type="transmembrane region" description="Helical" evidence="2">
    <location>
        <begin position="6"/>
        <end position="31"/>
    </location>
</feature>
<feature type="transmembrane region" description="Helical" evidence="2">
    <location>
        <begin position="52"/>
        <end position="77"/>
    </location>
</feature>
<feature type="transmembrane region" description="Helical" evidence="2">
    <location>
        <begin position="127"/>
        <end position="150"/>
    </location>
</feature>
<dbReference type="PANTHER" id="PTHR31272:SF4">
    <property type="entry name" value="CYTOCHROME C-TYPE BIOGENESIS PROTEIN HI_1454-RELATED"/>
    <property type="match status" value="1"/>
</dbReference>
<reference evidence="3 4" key="1">
    <citation type="journal article" date="2019" name="Int. J. Syst. Evol. Microbiol.">
        <title>The Global Catalogue of Microorganisms (GCM) 10K type strain sequencing project: providing services to taxonomists for standard genome sequencing and annotation.</title>
        <authorList>
            <consortium name="The Broad Institute Genomics Platform"/>
            <consortium name="The Broad Institute Genome Sequencing Center for Infectious Disease"/>
            <person name="Wu L."/>
            <person name="Ma J."/>
        </authorList>
    </citation>
    <scope>NUCLEOTIDE SEQUENCE [LARGE SCALE GENOMIC DNA]</scope>
    <source>
        <strain evidence="3 4">JCM 12762</strain>
    </source>
</reference>
<keyword evidence="4" id="KW-1185">Reference proteome</keyword>
<keyword evidence="2" id="KW-0472">Membrane</keyword>
<comment type="caution">
    <text evidence="3">The sequence shown here is derived from an EMBL/GenBank/DDBJ whole genome shotgun (WGS) entry which is preliminary data.</text>
</comment>
<organism evidence="3 4">
    <name type="scientific">Rhodoglobus aureus</name>
    <dbReference type="NCBI Taxonomy" id="191497"/>
    <lineage>
        <taxon>Bacteria</taxon>
        <taxon>Bacillati</taxon>
        <taxon>Actinomycetota</taxon>
        <taxon>Actinomycetes</taxon>
        <taxon>Micrococcales</taxon>
        <taxon>Microbacteriaceae</taxon>
        <taxon>Rhodoglobus</taxon>
    </lineage>
</organism>
<proteinExistence type="predicted"/>
<sequence length="305" mass="31436">MTALLILAFGAGMLAPINPCGFAVLPAFLAYGTGTATADATRGSWARLVAGLRSGVTLTLGFTGTFTVFGLLVAVGMRPLIGAIPWLAAVLGAVFVLLGLGMLIGLRIPLGWTALSSVGQNRKSGGMFAFGVGYAVASASCSLALLLAVVTQALAGTGWGSVLLVFAAYAAGSSVLLITLSVVTTFAGTVMTRYLRRLMPHMNRITGIVLALSGGYLLAYWLPQLFGGAPGTTVLSGIAVPLSTWVSSNQLFILTVGGVLVVVILIGAMLRRIRSRRSAAADESHRQAAEDDCCTPTLDPGQRHP</sequence>
<feature type="transmembrane region" description="Helical" evidence="2">
    <location>
        <begin position="162"/>
        <end position="190"/>
    </location>
</feature>
<evidence type="ECO:0000313" key="3">
    <source>
        <dbReference type="EMBL" id="GAA1224133.1"/>
    </source>
</evidence>
<evidence type="ECO:0000313" key="4">
    <source>
        <dbReference type="Proteomes" id="UP001500943"/>
    </source>
</evidence>
<protein>
    <submittedName>
        <fullName evidence="3">Cytochrome c biogenesis CcdA family protein</fullName>
    </submittedName>
</protein>
<dbReference type="EMBL" id="BAAAKW010000056">
    <property type="protein sequence ID" value="GAA1224133.1"/>
    <property type="molecule type" value="Genomic_DNA"/>
</dbReference>
<feature type="transmembrane region" description="Helical" evidence="2">
    <location>
        <begin position="202"/>
        <end position="222"/>
    </location>
</feature>
<feature type="transmembrane region" description="Helical" evidence="2">
    <location>
        <begin position="83"/>
        <end position="106"/>
    </location>
</feature>
<dbReference type="PANTHER" id="PTHR31272">
    <property type="entry name" value="CYTOCHROME C-TYPE BIOGENESIS PROTEIN HI_1454-RELATED"/>
    <property type="match status" value="1"/>
</dbReference>
<feature type="transmembrane region" description="Helical" evidence="2">
    <location>
        <begin position="251"/>
        <end position="270"/>
    </location>
</feature>
<feature type="region of interest" description="Disordered" evidence="1">
    <location>
        <begin position="281"/>
        <end position="305"/>
    </location>
</feature>
<dbReference type="InterPro" id="IPR051790">
    <property type="entry name" value="Cytochrome_c-biogenesis_DsbD"/>
</dbReference>
<evidence type="ECO:0000256" key="1">
    <source>
        <dbReference type="SAM" id="MobiDB-lite"/>
    </source>
</evidence>
<accession>A0ABN1VW08</accession>
<dbReference type="Proteomes" id="UP001500943">
    <property type="component" value="Unassembled WGS sequence"/>
</dbReference>